<proteinExistence type="predicted"/>
<dbReference type="EnsemblPlants" id="TuG1812G0700005118.01.T01">
    <property type="protein sequence ID" value="TuG1812G0700005118.01.T01"/>
    <property type="gene ID" value="TuG1812G0700005118.01"/>
</dbReference>
<reference evidence="1" key="2">
    <citation type="submission" date="2018-03" db="EMBL/GenBank/DDBJ databases">
        <title>The Triticum urartu genome reveals the dynamic nature of wheat genome evolution.</title>
        <authorList>
            <person name="Ling H."/>
            <person name="Ma B."/>
            <person name="Shi X."/>
            <person name="Liu H."/>
            <person name="Dong L."/>
            <person name="Sun H."/>
            <person name="Cao Y."/>
            <person name="Gao Q."/>
            <person name="Zheng S."/>
            <person name="Li Y."/>
            <person name="Yu Y."/>
            <person name="Du H."/>
            <person name="Qi M."/>
            <person name="Li Y."/>
            <person name="Yu H."/>
            <person name="Cui Y."/>
            <person name="Wang N."/>
            <person name="Chen C."/>
            <person name="Wu H."/>
            <person name="Zhao Y."/>
            <person name="Zhang J."/>
            <person name="Li Y."/>
            <person name="Zhou W."/>
            <person name="Zhang B."/>
            <person name="Hu W."/>
            <person name="Eijk M."/>
            <person name="Tang J."/>
            <person name="Witsenboer H."/>
            <person name="Zhao S."/>
            <person name="Li Z."/>
            <person name="Zhang A."/>
            <person name="Wang D."/>
            <person name="Liang C."/>
        </authorList>
    </citation>
    <scope>NUCLEOTIDE SEQUENCE [LARGE SCALE GENOMIC DNA]</scope>
    <source>
        <strain evidence="1">cv. G1812</strain>
    </source>
</reference>
<dbReference type="AlphaFoldDB" id="A0A8R7R5X5"/>
<name>A0A8R7R5X5_TRIUA</name>
<accession>A0A8R7R5X5</accession>
<evidence type="ECO:0000313" key="2">
    <source>
        <dbReference type="Proteomes" id="UP000015106"/>
    </source>
</evidence>
<keyword evidence="2" id="KW-1185">Reference proteome</keyword>
<reference evidence="1" key="3">
    <citation type="submission" date="2022-06" db="UniProtKB">
        <authorList>
            <consortium name="EnsemblPlants"/>
        </authorList>
    </citation>
    <scope>IDENTIFICATION</scope>
</reference>
<organism evidence="1 2">
    <name type="scientific">Triticum urartu</name>
    <name type="common">Red wild einkorn</name>
    <name type="synonym">Crithodium urartu</name>
    <dbReference type="NCBI Taxonomy" id="4572"/>
    <lineage>
        <taxon>Eukaryota</taxon>
        <taxon>Viridiplantae</taxon>
        <taxon>Streptophyta</taxon>
        <taxon>Embryophyta</taxon>
        <taxon>Tracheophyta</taxon>
        <taxon>Spermatophyta</taxon>
        <taxon>Magnoliopsida</taxon>
        <taxon>Liliopsida</taxon>
        <taxon>Poales</taxon>
        <taxon>Poaceae</taxon>
        <taxon>BOP clade</taxon>
        <taxon>Pooideae</taxon>
        <taxon>Triticodae</taxon>
        <taxon>Triticeae</taxon>
        <taxon>Triticinae</taxon>
        <taxon>Triticum</taxon>
    </lineage>
</organism>
<protein>
    <submittedName>
        <fullName evidence="1">Uncharacterized protein</fullName>
    </submittedName>
</protein>
<dbReference type="Gramene" id="TuG1812G0700005118.01.T01">
    <property type="protein sequence ID" value="TuG1812G0700005118.01.T01"/>
    <property type="gene ID" value="TuG1812G0700005118.01"/>
</dbReference>
<evidence type="ECO:0000313" key="1">
    <source>
        <dbReference type="EnsemblPlants" id="TuG1812G0700005118.01.T01"/>
    </source>
</evidence>
<dbReference type="Proteomes" id="UP000015106">
    <property type="component" value="Chromosome 7"/>
</dbReference>
<sequence>MVVGGSHLYLLSQRIQASSALWKHPISPLCQLRLNADCQCSIYRHTILPFYLLHRNTDRRCSI</sequence>
<reference evidence="2" key="1">
    <citation type="journal article" date="2013" name="Nature">
        <title>Draft genome of the wheat A-genome progenitor Triticum urartu.</title>
        <authorList>
            <person name="Ling H.Q."/>
            <person name="Zhao S."/>
            <person name="Liu D."/>
            <person name="Wang J."/>
            <person name="Sun H."/>
            <person name="Zhang C."/>
            <person name="Fan H."/>
            <person name="Li D."/>
            <person name="Dong L."/>
            <person name="Tao Y."/>
            <person name="Gao C."/>
            <person name="Wu H."/>
            <person name="Li Y."/>
            <person name="Cui Y."/>
            <person name="Guo X."/>
            <person name="Zheng S."/>
            <person name="Wang B."/>
            <person name="Yu K."/>
            <person name="Liang Q."/>
            <person name="Yang W."/>
            <person name="Lou X."/>
            <person name="Chen J."/>
            <person name="Feng M."/>
            <person name="Jian J."/>
            <person name="Zhang X."/>
            <person name="Luo G."/>
            <person name="Jiang Y."/>
            <person name="Liu J."/>
            <person name="Wang Z."/>
            <person name="Sha Y."/>
            <person name="Zhang B."/>
            <person name="Wu H."/>
            <person name="Tang D."/>
            <person name="Shen Q."/>
            <person name="Xue P."/>
            <person name="Zou S."/>
            <person name="Wang X."/>
            <person name="Liu X."/>
            <person name="Wang F."/>
            <person name="Yang Y."/>
            <person name="An X."/>
            <person name="Dong Z."/>
            <person name="Zhang K."/>
            <person name="Zhang X."/>
            <person name="Luo M.C."/>
            <person name="Dvorak J."/>
            <person name="Tong Y."/>
            <person name="Wang J."/>
            <person name="Yang H."/>
            <person name="Li Z."/>
            <person name="Wang D."/>
            <person name="Zhang A."/>
            <person name="Wang J."/>
        </authorList>
    </citation>
    <scope>NUCLEOTIDE SEQUENCE</scope>
    <source>
        <strain evidence="2">cv. G1812</strain>
    </source>
</reference>